<comment type="caution">
    <text evidence="1">The sequence shown here is derived from an EMBL/GenBank/DDBJ whole genome shotgun (WGS) entry which is preliminary data.</text>
</comment>
<organism evidence="1 2">
    <name type="scientific">Cichorium intybus</name>
    <name type="common">Chicory</name>
    <dbReference type="NCBI Taxonomy" id="13427"/>
    <lineage>
        <taxon>Eukaryota</taxon>
        <taxon>Viridiplantae</taxon>
        <taxon>Streptophyta</taxon>
        <taxon>Embryophyta</taxon>
        <taxon>Tracheophyta</taxon>
        <taxon>Spermatophyta</taxon>
        <taxon>Magnoliopsida</taxon>
        <taxon>eudicotyledons</taxon>
        <taxon>Gunneridae</taxon>
        <taxon>Pentapetalae</taxon>
        <taxon>asterids</taxon>
        <taxon>campanulids</taxon>
        <taxon>Asterales</taxon>
        <taxon>Asteraceae</taxon>
        <taxon>Cichorioideae</taxon>
        <taxon>Cichorieae</taxon>
        <taxon>Cichoriinae</taxon>
        <taxon>Cichorium</taxon>
    </lineage>
</organism>
<dbReference type="Proteomes" id="UP001055811">
    <property type="component" value="Linkage Group LG01"/>
</dbReference>
<evidence type="ECO:0000313" key="2">
    <source>
        <dbReference type="Proteomes" id="UP001055811"/>
    </source>
</evidence>
<reference evidence="2" key="1">
    <citation type="journal article" date="2022" name="Mol. Ecol. Resour.">
        <title>The genomes of chicory, endive, great burdock and yacon provide insights into Asteraceae palaeo-polyploidization history and plant inulin production.</title>
        <authorList>
            <person name="Fan W."/>
            <person name="Wang S."/>
            <person name="Wang H."/>
            <person name="Wang A."/>
            <person name="Jiang F."/>
            <person name="Liu H."/>
            <person name="Zhao H."/>
            <person name="Xu D."/>
            <person name="Zhang Y."/>
        </authorList>
    </citation>
    <scope>NUCLEOTIDE SEQUENCE [LARGE SCALE GENOMIC DNA]</scope>
    <source>
        <strain evidence="2">cv. Punajuju</strain>
    </source>
</reference>
<keyword evidence="2" id="KW-1185">Reference proteome</keyword>
<reference evidence="1 2" key="2">
    <citation type="journal article" date="2022" name="Mol. Ecol. Resour.">
        <title>The genomes of chicory, endive, great burdock and yacon provide insights into Asteraceae paleo-polyploidization history and plant inulin production.</title>
        <authorList>
            <person name="Fan W."/>
            <person name="Wang S."/>
            <person name="Wang H."/>
            <person name="Wang A."/>
            <person name="Jiang F."/>
            <person name="Liu H."/>
            <person name="Zhao H."/>
            <person name="Xu D."/>
            <person name="Zhang Y."/>
        </authorList>
    </citation>
    <scope>NUCLEOTIDE SEQUENCE [LARGE SCALE GENOMIC DNA]</scope>
    <source>
        <strain evidence="2">cv. Punajuju</strain>
        <tissue evidence="1">Leaves</tissue>
    </source>
</reference>
<accession>A0ACB9HAH8</accession>
<sequence length="190" mass="21531">MSLLLSSSSPRLAFLITNSFHPDYEFFPPRSVFITFTGQLDNLNILFGILLINDCFFCLNRIDELLPVYVASSRFPLLPIAPMLLPVKHGHVADETVSKENVLSLISQNEPSVVPVAMPPFLDHVHRAFETLNVRSLMQVNTSWHSKKKMQFGRIMEFGLKSNEPGVVLVEYIMLFTSTKTLIFIQTLTC</sequence>
<name>A0ACB9HAH8_CICIN</name>
<protein>
    <submittedName>
        <fullName evidence="1">Uncharacterized protein</fullName>
    </submittedName>
</protein>
<dbReference type="EMBL" id="CM042009">
    <property type="protein sequence ID" value="KAI3792750.1"/>
    <property type="molecule type" value="Genomic_DNA"/>
</dbReference>
<evidence type="ECO:0000313" key="1">
    <source>
        <dbReference type="EMBL" id="KAI3792750.1"/>
    </source>
</evidence>
<gene>
    <name evidence="1" type="ORF">L2E82_06638</name>
</gene>
<proteinExistence type="predicted"/>